<keyword evidence="5 13" id="KW-0808">Transferase</keyword>
<keyword evidence="7" id="KW-0539">Nucleus</keyword>
<dbReference type="SMART" id="SM00293">
    <property type="entry name" value="PWWP"/>
    <property type="match status" value="1"/>
</dbReference>
<evidence type="ECO:0000256" key="6">
    <source>
        <dbReference type="ARBA" id="ARBA00022691"/>
    </source>
</evidence>
<dbReference type="GO" id="GO:0005694">
    <property type="term" value="C:chromosome"/>
    <property type="evidence" value="ECO:0007669"/>
    <property type="project" value="UniProtKB-SubCell"/>
</dbReference>
<dbReference type="SUPFAM" id="SSF82199">
    <property type="entry name" value="SET domain"/>
    <property type="match status" value="1"/>
</dbReference>
<feature type="compositionally biased region" description="Basic and acidic residues" evidence="8">
    <location>
        <begin position="950"/>
        <end position="962"/>
    </location>
</feature>
<feature type="compositionally biased region" description="Gly residues" evidence="8">
    <location>
        <begin position="994"/>
        <end position="1003"/>
    </location>
</feature>
<feature type="domain" description="SET" evidence="9">
    <location>
        <begin position="641"/>
        <end position="761"/>
    </location>
</feature>
<feature type="region of interest" description="Disordered" evidence="8">
    <location>
        <begin position="849"/>
        <end position="1006"/>
    </location>
</feature>
<dbReference type="PANTHER" id="PTHR22884">
    <property type="entry name" value="SET DOMAIN PROTEINS"/>
    <property type="match status" value="1"/>
</dbReference>
<keyword evidence="14" id="KW-1185">Reference proteome</keyword>
<evidence type="ECO:0000256" key="1">
    <source>
        <dbReference type="ARBA" id="ARBA00004123"/>
    </source>
</evidence>
<feature type="compositionally biased region" description="Basic and acidic residues" evidence="8">
    <location>
        <begin position="312"/>
        <end position="321"/>
    </location>
</feature>
<dbReference type="GO" id="GO:0003677">
    <property type="term" value="F:DNA binding"/>
    <property type="evidence" value="ECO:0007669"/>
    <property type="project" value="InterPro"/>
</dbReference>
<dbReference type="InterPro" id="IPR006560">
    <property type="entry name" value="AWS_dom"/>
</dbReference>
<dbReference type="InterPro" id="IPR000313">
    <property type="entry name" value="PWWP_dom"/>
</dbReference>
<comment type="caution">
    <text evidence="13">The sequence shown here is derived from an EMBL/GenBank/DDBJ whole genome shotgun (WGS) entry which is preliminary data.</text>
</comment>
<dbReference type="AlphaFoldDB" id="A0A2V0NZ46"/>
<dbReference type="GO" id="GO:0032259">
    <property type="term" value="P:methylation"/>
    <property type="evidence" value="ECO:0007669"/>
    <property type="project" value="UniProtKB-KW"/>
</dbReference>
<keyword evidence="6" id="KW-0949">S-adenosyl-L-methionine</keyword>
<dbReference type="SMART" id="SM00317">
    <property type="entry name" value="SET"/>
    <property type="match status" value="1"/>
</dbReference>
<evidence type="ECO:0000313" key="13">
    <source>
        <dbReference type="EMBL" id="GBF90197.1"/>
    </source>
</evidence>
<dbReference type="Pfam" id="PF00855">
    <property type="entry name" value="PWWP"/>
    <property type="match status" value="1"/>
</dbReference>
<keyword evidence="3" id="KW-0158">Chromosome</keyword>
<name>A0A2V0NZ46_9CHLO</name>
<evidence type="ECO:0000256" key="5">
    <source>
        <dbReference type="ARBA" id="ARBA00022679"/>
    </source>
</evidence>
<feature type="compositionally biased region" description="Low complexity" evidence="8">
    <location>
        <begin position="855"/>
        <end position="867"/>
    </location>
</feature>
<feature type="region of interest" description="Disordered" evidence="8">
    <location>
        <begin position="489"/>
        <end position="523"/>
    </location>
</feature>
<dbReference type="InterPro" id="IPR017956">
    <property type="entry name" value="AT_hook_DNA-bd_motif"/>
</dbReference>
<feature type="compositionally biased region" description="Gly residues" evidence="8">
    <location>
        <begin position="187"/>
        <end position="197"/>
    </location>
</feature>
<feature type="region of interest" description="Disordered" evidence="8">
    <location>
        <begin position="1021"/>
        <end position="1058"/>
    </location>
</feature>
<feature type="compositionally biased region" description="Gly residues" evidence="8">
    <location>
        <begin position="1131"/>
        <end position="1140"/>
    </location>
</feature>
<reference evidence="13 14" key="1">
    <citation type="journal article" date="2018" name="Sci. Rep.">
        <title>Raphidocelis subcapitata (=Pseudokirchneriella subcapitata) provides an insight into genome evolution and environmental adaptations in the Sphaeropleales.</title>
        <authorList>
            <person name="Suzuki S."/>
            <person name="Yamaguchi H."/>
            <person name="Nakajima N."/>
            <person name="Kawachi M."/>
        </authorList>
    </citation>
    <scope>NUCLEOTIDE SEQUENCE [LARGE SCALE GENOMIC DNA]</scope>
    <source>
        <strain evidence="13 14">NIES-35</strain>
    </source>
</reference>
<dbReference type="PROSITE" id="PS50280">
    <property type="entry name" value="SET"/>
    <property type="match status" value="1"/>
</dbReference>
<dbReference type="GO" id="GO:0005634">
    <property type="term" value="C:nucleus"/>
    <property type="evidence" value="ECO:0007669"/>
    <property type="project" value="UniProtKB-SubCell"/>
</dbReference>
<feature type="compositionally biased region" description="Low complexity" evidence="8">
    <location>
        <begin position="138"/>
        <end position="186"/>
    </location>
</feature>
<protein>
    <submittedName>
        <fullName evidence="13">Histone H3 Lys 36 methyltransferase</fullName>
    </submittedName>
</protein>
<accession>A0A2V0NZ46</accession>
<evidence type="ECO:0000256" key="7">
    <source>
        <dbReference type="ARBA" id="ARBA00023242"/>
    </source>
</evidence>
<feature type="domain" description="Post-SET" evidence="11">
    <location>
        <begin position="772"/>
        <end position="788"/>
    </location>
</feature>
<dbReference type="Pfam" id="PF00856">
    <property type="entry name" value="SET"/>
    <property type="match status" value="1"/>
</dbReference>
<proteinExistence type="predicted"/>
<dbReference type="Gene3D" id="2.170.270.10">
    <property type="entry name" value="SET domain"/>
    <property type="match status" value="1"/>
</dbReference>
<dbReference type="Proteomes" id="UP000247498">
    <property type="component" value="Unassembled WGS sequence"/>
</dbReference>
<gene>
    <name evidence="13" type="ORF">Rsub_03330</name>
</gene>
<feature type="compositionally biased region" description="Low complexity" evidence="8">
    <location>
        <begin position="1141"/>
        <end position="1165"/>
    </location>
</feature>
<evidence type="ECO:0000313" key="14">
    <source>
        <dbReference type="Proteomes" id="UP000247498"/>
    </source>
</evidence>
<dbReference type="InterPro" id="IPR050777">
    <property type="entry name" value="SET2_Histone-Lys_MeTrsfase"/>
</dbReference>
<dbReference type="STRING" id="307507.A0A2V0NZ46"/>
<evidence type="ECO:0000256" key="8">
    <source>
        <dbReference type="SAM" id="MobiDB-lite"/>
    </source>
</evidence>
<dbReference type="SMART" id="SM00384">
    <property type="entry name" value="AT_hook"/>
    <property type="match status" value="3"/>
</dbReference>
<dbReference type="PROSITE" id="PS50868">
    <property type="entry name" value="POST_SET"/>
    <property type="match status" value="1"/>
</dbReference>
<dbReference type="InterPro" id="IPR001214">
    <property type="entry name" value="SET_dom"/>
</dbReference>
<comment type="subcellular location">
    <subcellularLocation>
        <location evidence="2">Chromosome</location>
    </subcellularLocation>
    <subcellularLocation>
        <location evidence="1">Nucleus</location>
    </subcellularLocation>
</comment>
<dbReference type="CDD" id="cd05162">
    <property type="entry name" value="PWWP"/>
    <property type="match status" value="1"/>
</dbReference>
<keyword evidence="4 13" id="KW-0489">Methyltransferase</keyword>
<dbReference type="Gene3D" id="2.30.30.140">
    <property type="match status" value="2"/>
</dbReference>
<feature type="compositionally biased region" description="Gly residues" evidence="8">
    <location>
        <begin position="966"/>
        <end position="979"/>
    </location>
</feature>
<dbReference type="InParanoid" id="A0A2V0NZ46"/>
<dbReference type="CDD" id="cd20404">
    <property type="entry name" value="Tudor_Agenet_AtEML-like"/>
    <property type="match status" value="1"/>
</dbReference>
<evidence type="ECO:0000256" key="2">
    <source>
        <dbReference type="ARBA" id="ARBA00004286"/>
    </source>
</evidence>
<dbReference type="OrthoDB" id="422362at2759"/>
<evidence type="ECO:0000256" key="4">
    <source>
        <dbReference type="ARBA" id="ARBA00022603"/>
    </source>
</evidence>
<feature type="domain" description="AWS" evidence="12">
    <location>
        <begin position="582"/>
        <end position="639"/>
    </location>
</feature>
<dbReference type="PROSITE" id="PS51215">
    <property type="entry name" value="AWS"/>
    <property type="match status" value="1"/>
</dbReference>
<dbReference type="EMBL" id="BDRX01000015">
    <property type="protein sequence ID" value="GBF90197.1"/>
    <property type="molecule type" value="Genomic_DNA"/>
</dbReference>
<feature type="compositionally biased region" description="Basic residues" evidence="8">
    <location>
        <begin position="1043"/>
        <end position="1054"/>
    </location>
</feature>
<dbReference type="InterPro" id="IPR046341">
    <property type="entry name" value="SET_dom_sf"/>
</dbReference>
<feature type="region of interest" description="Disordered" evidence="8">
    <location>
        <begin position="305"/>
        <end position="335"/>
    </location>
</feature>
<evidence type="ECO:0000259" key="10">
    <source>
        <dbReference type="PROSITE" id="PS50812"/>
    </source>
</evidence>
<feature type="domain" description="PWWP" evidence="10">
    <location>
        <begin position="26"/>
        <end position="88"/>
    </location>
</feature>
<dbReference type="PROSITE" id="PS50812">
    <property type="entry name" value="PWWP"/>
    <property type="match status" value="1"/>
</dbReference>
<organism evidence="13 14">
    <name type="scientific">Raphidocelis subcapitata</name>
    <dbReference type="NCBI Taxonomy" id="307507"/>
    <lineage>
        <taxon>Eukaryota</taxon>
        <taxon>Viridiplantae</taxon>
        <taxon>Chlorophyta</taxon>
        <taxon>core chlorophytes</taxon>
        <taxon>Chlorophyceae</taxon>
        <taxon>CS clade</taxon>
        <taxon>Sphaeropleales</taxon>
        <taxon>Selenastraceae</taxon>
        <taxon>Raphidocelis</taxon>
    </lineage>
</organism>
<dbReference type="Pfam" id="PF17907">
    <property type="entry name" value="AWS"/>
    <property type="match status" value="1"/>
</dbReference>
<dbReference type="InterPro" id="IPR003616">
    <property type="entry name" value="Post-SET_dom"/>
</dbReference>
<dbReference type="SUPFAM" id="SSF63748">
    <property type="entry name" value="Tudor/PWWP/MBT"/>
    <property type="match status" value="2"/>
</dbReference>
<evidence type="ECO:0000259" key="12">
    <source>
        <dbReference type="PROSITE" id="PS51215"/>
    </source>
</evidence>
<feature type="compositionally biased region" description="Basic residues" evidence="8">
    <location>
        <begin position="922"/>
        <end position="931"/>
    </location>
</feature>
<feature type="compositionally biased region" description="Acidic residues" evidence="8">
    <location>
        <begin position="208"/>
        <end position="219"/>
    </location>
</feature>
<evidence type="ECO:0000259" key="11">
    <source>
        <dbReference type="PROSITE" id="PS50868"/>
    </source>
</evidence>
<dbReference type="SMART" id="SM00570">
    <property type="entry name" value="AWS"/>
    <property type="match status" value="1"/>
</dbReference>
<feature type="compositionally biased region" description="Low complexity" evidence="8">
    <location>
        <begin position="230"/>
        <end position="265"/>
    </location>
</feature>
<evidence type="ECO:0000259" key="9">
    <source>
        <dbReference type="PROSITE" id="PS50280"/>
    </source>
</evidence>
<evidence type="ECO:0000256" key="3">
    <source>
        <dbReference type="ARBA" id="ARBA00022454"/>
    </source>
</evidence>
<feature type="region of interest" description="Disordered" evidence="8">
    <location>
        <begin position="118"/>
        <end position="290"/>
    </location>
</feature>
<sequence length="1191" mass="121095">MAVDEKQEGGWYDDLAAAAVVEGALASGVVWARVRGFPAWPAQVLSAEAAETHLGAVPHKNADTPVVFFGTSEIAWVGARDAVPWGDGMAAQLHAKGRKIKRFVDALNQVRAFLSLAGPRASPDGWWCPPPSPGPGAKGQAPRAQQGAPQQQGQQQQQQGQQQQQQQQQQQPKAQQPKPGPRQRVSSGGGGGGGGGGGRRRSSAAGDGGDDGSDFENDEDRARRRRRAQQQKQQRQQKQAAQNGDAAPAPEQAPAQAQAQAASKPAVRRIAAPPSDSGDEAEAGAAEGEAARLAAAGGAGWARAFDAAGRPMDPETGRPDASEDSQAATSSCDEGDEVVAAAAAATAAAAAARLGAAGGGRGAAGAWAHAVAAPCGRGARGAAAVAAPPLTPFEAVRFAEMAGPEGAAAAVPAAAALSELPGLSPAAASALRARALRDALGGAPPLVGALAALAAAFPGGVSGALNAAAGRRGAVDAAAAALREAFGAGAGDGPSAGSSPAGKGEPRPRSRNRKHAEGPSAEAAAAAAAAAQAAALAEAGVPAHLAAIGPTVRVGGPGGPRFEMVKRNAYPSKEKPKRLAHDDIAVCNCSPEPATLPDGSQLRAGCGEACLNRVMKIHCDPKTCPCGEGCSNRPFHLLEGQPMEVFLTANNRGHGVRAVQPIPKGAFVVEYAGEVIDSDEMEARMDAQRLAGQHHFYIMGLGPGLFIDALRRGNYARLLNSSCEPNCETQKWYDAATGEMRVGIFALRDIAPGEELAYDYMFEHAGVSALAQGFRCMCGAPKCRGTMDANPERKRDYGRRIEVWWEGDEAWYPGTVTGYTVTNGRHVVSYDDGDVERLDLSLAKHRWLDGEGPSGARDGAAAAAAAAARKRGRPAGSAADVGTGSDGGARGARREPKPPPLALPREEDEDFQPLARRGQGGAKKKAKRRRRSDGGGAGGEGPRRKRRRREAGEGGSGKEDRSGSGSESGGESGSDGGGQAPELAAAMEQLVAGARGGRGGAGAGSTAERLASLALLAAHEDSERAAAAAEAAGAPPPQPQPQAKRRRGRPRKRDAKGEALLPMHQLLAGMRAVRSQGPPLFRAAPTRGKARGLLQLIGGVAPELGQAAACAMGGGGAAAGPPLFRSPRRGVVGGGGGGGDPAAAPSPGARRVAVPLAEQPAAPQGAEERPSPNGLRLNGLQLGPQEVCVPA</sequence>
<feature type="region of interest" description="Disordered" evidence="8">
    <location>
        <begin position="1121"/>
        <end position="1191"/>
    </location>
</feature>
<dbReference type="GO" id="GO:0042054">
    <property type="term" value="F:histone methyltransferase activity"/>
    <property type="evidence" value="ECO:0007669"/>
    <property type="project" value="InterPro"/>
</dbReference>